<keyword evidence="2" id="KW-1185">Reference proteome</keyword>
<gene>
    <name evidence="1" type="ORF">RM545_00120</name>
</gene>
<dbReference type="Gene3D" id="3.30.530.20">
    <property type="match status" value="1"/>
</dbReference>
<evidence type="ECO:0000313" key="2">
    <source>
        <dbReference type="Proteomes" id="UP001245285"/>
    </source>
</evidence>
<proteinExistence type="predicted"/>
<dbReference type="SUPFAM" id="SSF55961">
    <property type="entry name" value="Bet v1-like"/>
    <property type="match status" value="1"/>
</dbReference>
<evidence type="ECO:0000313" key="1">
    <source>
        <dbReference type="EMBL" id="MDT0645081.1"/>
    </source>
</evidence>
<dbReference type="EMBL" id="JAVRHO010000001">
    <property type="protein sequence ID" value="MDT0645081.1"/>
    <property type="molecule type" value="Genomic_DNA"/>
</dbReference>
<dbReference type="RefSeq" id="WP_311493233.1">
    <property type="nucleotide sequence ID" value="NZ_JAVRHO010000001.1"/>
</dbReference>
<comment type="caution">
    <text evidence="1">The sequence shown here is derived from an EMBL/GenBank/DDBJ whole genome shotgun (WGS) entry which is preliminary data.</text>
</comment>
<dbReference type="Proteomes" id="UP001245285">
    <property type="component" value="Unassembled WGS sequence"/>
</dbReference>
<dbReference type="InterPro" id="IPR023393">
    <property type="entry name" value="START-like_dom_sf"/>
</dbReference>
<protein>
    <recommendedName>
        <fullName evidence="3">START domain-containing protein</fullName>
    </recommendedName>
</protein>
<reference evidence="1 2" key="1">
    <citation type="submission" date="2023-09" db="EMBL/GenBank/DDBJ databases">
        <authorList>
            <person name="Rey-Velasco X."/>
        </authorList>
    </citation>
    <scope>NUCLEOTIDE SEQUENCE [LARGE SCALE GENOMIC DNA]</scope>
    <source>
        <strain evidence="1 2">F260</strain>
    </source>
</reference>
<name>A0ABU3CFE6_9FLAO</name>
<evidence type="ECO:0008006" key="3">
    <source>
        <dbReference type="Google" id="ProtNLM"/>
    </source>
</evidence>
<accession>A0ABU3CFE6</accession>
<sequence>MSRDNICFILILNCFFIQGNSQNISTWEIKKVENEIEISYRWLTSTEGIKVREMKAEFFINANPPEIIEQFQNSEKLKKRQISKESIIKILGPEFWQTYLQFRLPWPFKSKDLITINKIIEGDKQFIIKSESSPNSISKKDNVNRIESLQSEWKLIPLNSGITQVVYTSISHDKPEFPRAVADPIIQDRLIKTLNLLKENAENEDTNSKD</sequence>
<organism evidence="1 2">
    <name type="scientific">Autumnicola lenta</name>
    <dbReference type="NCBI Taxonomy" id="3075593"/>
    <lineage>
        <taxon>Bacteria</taxon>
        <taxon>Pseudomonadati</taxon>
        <taxon>Bacteroidota</taxon>
        <taxon>Flavobacteriia</taxon>
        <taxon>Flavobacteriales</taxon>
        <taxon>Flavobacteriaceae</taxon>
        <taxon>Autumnicola</taxon>
    </lineage>
</organism>